<evidence type="ECO:0008006" key="4">
    <source>
        <dbReference type="Google" id="ProtNLM"/>
    </source>
</evidence>
<sequence>MTETTEKSREELEAELERLRTNRAAVEKVAPAPSTREQSPAKPADYQRGKQDTIRVSLSGEEFEIDARAPKHIPTMFALRQNDFETVLRNLLGADGLDRALKALEDEDGYSDFDTLAEWVGDIYEKAGSKNS</sequence>
<dbReference type="EMBL" id="CP035037">
    <property type="protein sequence ID" value="QAB17486.1"/>
    <property type="molecule type" value="Genomic_DNA"/>
</dbReference>
<name>A0ABX5QEL6_9MICO</name>
<feature type="region of interest" description="Disordered" evidence="1">
    <location>
        <begin position="21"/>
        <end position="51"/>
    </location>
</feature>
<keyword evidence="3" id="KW-1185">Reference proteome</keyword>
<organism evidence="2 3">
    <name type="scientific">Leucobacter muris</name>
    <dbReference type="NCBI Taxonomy" id="1935379"/>
    <lineage>
        <taxon>Bacteria</taxon>
        <taxon>Bacillati</taxon>
        <taxon>Actinomycetota</taxon>
        <taxon>Actinomycetes</taxon>
        <taxon>Micrococcales</taxon>
        <taxon>Microbacteriaceae</taxon>
        <taxon>Leucobacter</taxon>
    </lineage>
</organism>
<protein>
    <recommendedName>
        <fullName evidence="4">Tail assembly chaperone</fullName>
    </recommendedName>
</protein>
<gene>
    <name evidence="2" type="ORF">Leucomu_05720</name>
</gene>
<evidence type="ECO:0000313" key="3">
    <source>
        <dbReference type="Proteomes" id="UP000285768"/>
    </source>
</evidence>
<dbReference type="RefSeq" id="WP_128386618.1">
    <property type="nucleotide sequence ID" value="NZ_CP035037.1"/>
</dbReference>
<accession>A0ABX5QEL6</accession>
<dbReference type="Proteomes" id="UP000285768">
    <property type="component" value="Chromosome"/>
</dbReference>
<evidence type="ECO:0000313" key="2">
    <source>
        <dbReference type="EMBL" id="QAB17486.1"/>
    </source>
</evidence>
<evidence type="ECO:0000256" key="1">
    <source>
        <dbReference type="SAM" id="MobiDB-lite"/>
    </source>
</evidence>
<reference evidence="2 3" key="1">
    <citation type="submission" date="2019-01" db="EMBL/GenBank/DDBJ databases">
        <title>Leucobacter muris sp. nov. isolated from the nose of a laboratory mouse.</title>
        <authorList>
            <person name="Benga L."/>
            <person name="Sproeer C."/>
            <person name="Schumann P."/>
            <person name="Verbarg S."/>
            <person name="Bunk B."/>
            <person name="Engelhardt E."/>
            <person name="Benten P.M."/>
            <person name="Sager M."/>
        </authorList>
    </citation>
    <scope>NUCLEOTIDE SEQUENCE [LARGE SCALE GENOMIC DNA]</scope>
    <source>
        <strain evidence="2 3">DSM 101948</strain>
    </source>
</reference>
<proteinExistence type="predicted"/>